<dbReference type="RefSeq" id="XP_064704709.1">
    <property type="nucleotide sequence ID" value="XM_064847597.1"/>
</dbReference>
<dbReference type="GO" id="GO:0022857">
    <property type="term" value="F:transmembrane transporter activity"/>
    <property type="evidence" value="ECO:0007669"/>
    <property type="project" value="InterPro"/>
</dbReference>
<comment type="subcellular location">
    <subcellularLocation>
        <location evidence="1">Membrane</location>
        <topology evidence="1">Multi-pass membrane protein</topology>
    </subcellularLocation>
</comment>
<evidence type="ECO:0000256" key="3">
    <source>
        <dbReference type="ARBA" id="ARBA00022989"/>
    </source>
</evidence>
<sequence length="518" mass="57055">MSPPSADIESMEVSQRPEIERANGALFVDIRAKGEIDAEHDGIKLAEDGHTILIPQPSDDPNDPLNWSTLRKSLLFCTMASASFLTDFQAAAGAPLLGPQAKEWGISPNHVNYAGNLNLLMIGIGGLFWLPIMSSWGRAPVLFWVNFVGTCMTLGCCLVENFAGYYGTRAVMGFFFSGSLTVGLAFVQDMYFFHQQARKIGLWTMMLLVAPYTSPVFGYFILADTQKWRTIFWVTFALGSFVVMLSIFFLDETWYRRDIAPASQPSRGNRIFRVIGVWQLQTTPGYFIRPKESLVRLFATLMKPAVFLVMLYYAMNLMWVIGVNQTTGILFGTPHEAGGYGMSTKSAGFCAILPVCSVLVGELVGHWNNEWIARRYIRKHNGLFKPEARLPPIYPAHALMVGGLILLGQALGRHLHIGAVMVGWGFFVFGQMVMTVSLTAYILDAYPTAPGEIASLLNASRILSGFSVGYFQLGWGQSVGWAASFGTQAGISAASLTIIIVLHIWGEKLRARGGPLKI</sequence>
<feature type="transmembrane region" description="Helical" evidence="5">
    <location>
        <begin position="455"/>
        <end position="473"/>
    </location>
</feature>
<evidence type="ECO:0008006" key="8">
    <source>
        <dbReference type="Google" id="ProtNLM"/>
    </source>
</evidence>
<dbReference type="Pfam" id="PF07690">
    <property type="entry name" value="MFS_1"/>
    <property type="match status" value="1"/>
</dbReference>
<comment type="caution">
    <text evidence="6">The sequence shown here is derived from an EMBL/GenBank/DDBJ whole genome shotgun (WGS) entry which is preliminary data.</text>
</comment>
<feature type="transmembrane region" description="Helical" evidence="5">
    <location>
        <begin position="170"/>
        <end position="188"/>
    </location>
</feature>
<feature type="transmembrane region" description="Helical" evidence="5">
    <location>
        <begin position="485"/>
        <end position="505"/>
    </location>
</feature>
<feature type="transmembrane region" description="Helical" evidence="5">
    <location>
        <begin position="142"/>
        <end position="164"/>
    </location>
</feature>
<dbReference type="PANTHER" id="PTHR23502:SF22">
    <property type="entry name" value="MAJOR FACILITATOR SUPERFAMILY (MFS) PROFILE DOMAIN-CONTAINING PROTEIN"/>
    <property type="match status" value="1"/>
</dbReference>
<keyword evidence="4 5" id="KW-0472">Membrane</keyword>
<feature type="transmembrane region" description="Helical" evidence="5">
    <location>
        <begin position="110"/>
        <end position="130"/>
    </location>
</feature>
<evidence type="ECO:0000313" key="7">
    <source>
        <dbReference type="Proteomes" id="UP001358417"/>
    </source>
</evidence>
<evidence type="ECO:0000256" key="5">
    <source>
        <dbReference type="SAM" id="Phobius"/>
    </source>
</evidence>
<dbReference type="GeneID" id="89972197"/>
<accession>A0AAV9N5E7</accession>
<evidence type="ECO:0000313" key="6">
    <source>
        <dbReference type="EMBL" id="KAK5049899.1"/>
    </source>
</evidence>
<protein>
    <recommendedName>
        <fullName evidence="8">Major facilitator superfamily (MFS) profile domain-containing protein</fullName>
    </recommendedName>
</protein>
<name>A0AAV9N5E7_9EURO</name>
<keyword evidence="7" id="KW-1185">Reference proteome</keyword>
<feature type="transmembrane region" description="Helical" evidence="5">
    <location>
        <begin position="228"/>
        <end position="250"/>
    </location>
</feature>
<reference evidence="6 7" key="1">
    <citation type="submission" date="2023-08" db="EMBL/GenBank/DDBJ databases">
        <title>Black Yeasts Isolated from many extreme environments.</title>
        <authorList>
            <person name="Coleine C."/>
            <person name="Stajich J.E."/>
            <person name="Selbmann L."/>
        </authorList>
    </citation>
    <scope>NUCLEOTIDE SEQUENCE [LARGE SCALE GENOMIC DNA]</scope>
    <source>
        <strain evidence="6 7">CCFEE 5792</strain>
    </source>
</reference>
<gene>
    <name evidence="6" type="ORF">LTR84_004018</name>
</gene>
<keyword evidence="2 5" id="KW-0812">Transmembrane</keyword>
<dbReference type="Proteomes" id="UP001358417">
    <property type="component" value="Unassembled WGS sequence"/>
</dbReference>
<dbReference type="EMBL" id="JAVRRD010000018">
    <property type="protein sequence ID" value="KAK5049899.1"/>
    <property type="molecule type" value="Genomic_DNA"/>
</dbReference>
<dbReference type="InterPro" id="IPR011701">
    <property type="entry name" value="MFS"/>
</dbReference>
<evidence type="ECO:0000256" key="1">
    <source>
        <dbReference type="ARBA" id="ARBA00004141"/>
    </source>
</evidence>
<dbReference type="InterPro" id="IPR036259">
    <property type="entry name" value="MFS_trans_sf"/>
</dbReference>
<feature type="transmembrane region" description="Helical" evidence="5">
    <location>
        <begin position="200"/>
        <end position="222"/>
    </location>
</feature>
<dbReference type="SUPFAM" id="SSF103473">
    <property type="entry name" value="MFS general substrate transporter"/>
    <property type="match status" value="1"/>
</dbReference>
<dbReference type="AlphaFoldDB" id="A0AAV9N5E7"/>
<dbReference type="GO" id="GO:0005886">
    <property type="term" value="C:plasma membrane"/>
    <property type="evidence" value="ECO:0007669"/>
    <property type="project" value="TreeGrafter"/>
</dbReference>
<proteinExistence type="predicted"/>
<evidence type="ECO:0000256" key="2">
    <source>
        <dbReference type="ARBA" id="ARBA00022692"/>
    </source>
</evidence>
<feature type="transmembrane region" description="Helical" evidence="5">
    <location>
        <begin position="388"/>
        <end position="411"/>
    </location>
</feature>
<dbReference type="Gene3D" id="1.20.1250.20">
    <property type="entry name" value="MFS general substrate transporter like domains"/>
    <property type="match status" value="1"/>
</dbReference>
<feature type="transmembrane region" description="Helical" evidence="5">
    <location>
        <begin position="417"/>
        <end position="443"/>
    </location>
</feature>
<dbReference type="PANTHER" id="PTHR23502">
    <property type="entry name" value="MAJOR FACILITATOR SUPERFAMILY"/>
    <property type="match status" value="1"/>
</dbReference>
<organism evidence="6 7">
    <name type="scientific">Exophiala bonariae</name>
    <dbReference type="NCBI Taxonomy" id="1690606"/>
    <lineage>
        <taxon>Eukaryota</taxon>
        <taxon>Fungi</taxon>
        <taxon>Dikarya</taxon>
        <taxon>Ascomycota</taxon>
        <taxon>Pezizomycotina</taxon>
        <taxon>Eurotiomycetes</taxon>
        <taxon>Chaetothyriomycetidae</taxon>
        <taxon>Chaetothyriales</taxon>
        <taxon>Herpotrichiellaceae</taxon>
        <taxon>Exophiala</taxon>
    </lineage>
</organism>
<keyword evidence="3 5" id="KW-1133">Transmembrane helix</keyword>
<feature type="transmembrane region" description="Helical" evidence="5">
    <location>
        <begin position="346"/>
        <end position="367"/>
    </location>
</feature>
<evidence type="ECO:0000256" key="4">
    <source>
        <dbReference type="ARBA" id="ARBA00023136"/>
    </source>
</evidence>